<evidence type="ECO:0000313" key="2">
    <source>
        <dbReference type="Proteomes" id="UP001154282"/>
    </source>
</evidence>
<organism evidence="1 2">
    <name type="scientific">Linum tenue</name>
    <dbReference type="NCBI Taxonomy" id="586396"/>
    <lineage>
        <taxon>Eukaryota</taxon>
        <taxon>Viridiplantae</taxon>
        <taxon>Streptophyta</taxon>
        <taxon>Embryophyta</taxon>
        <taxon>Tracheophyta</taxon>
        <taxon>Spermatophyta</taxon>
        <taxon>Magnoliopsida</taxon>
        <taxon>eudicotyledons</taxon>
        <taxon>Gunneridae</taxon>
        <taxon>Pentapetalae</taxon>
        <taxon>rosids</taxon>
        <taxon>fabids</taxon>
        <taxon>Malpighiales</taxon>
        <taxon>Linaceae</taxon>
        <taxon>Linum</taxon>
    </lineage>
</organism>
<keyword evidence="2" id="KW-1185">Reference proteome</keyword>
<proteinExistence type="predicted"/>
<sequence length="23" mass="2741">MGQWFITREAPLREELFGGRMDT</sequence>
<comment type="caution">
    <text evidence="1">The sequence shown here is derived from an EMBL/GenBank/DDBJ whole genome shotgun (WGS) entry which is preliminary data.</text>
</comment>
<accession>A0AAV0KRS0</accession>
<gene>
    <name evidence="1" type="ORF">LITE_LOCUS19842</name>
</gene>
<dbReference type="Proteomes" id="UP001154282">
    <property type="component" value="Unassembled WGS sequence"/>
</dbReference>
<dbReference type="AlphaFoldDB" id="A0AAV0KRS0"/>
<name>A0AAV0KRS0_9ROSI</name>
<evidence type="ECO:0000313" key="1">
    <source>
        <dbReference type="EMBL" id="CAI0424189.1"/>
    </source>
</evidence>
<reference evidence="1" key="1">
    <citation type="submission" date="2022-08" db="EMBL/GenBank/DDBJ databases">
        <authorList>
            <person name="Gutierrez-Valencia J."/>
        </authorList>
    </citation>
    <scope>NUCLEOTIDE SEQUENCE</scope>
</reference>
<protein>
    <submittedName>
        <fullName evidence="1">Uncharacterized protein</fullName>
    </submittedName>
</protein>
<dbReference type="EMBL" id="CAMGYJ010000005">
    <property type="protein sequence ID" value="CAI0424189.1"/>
    <property type="molecule type" value="Genomic_DNA"/>
</dbReference>